<keyword evidence="3" id="KW-1185">Reference proteome</keyword>
<comment type="caution">
    <text evidence="2">The sequence shown here is derived from an EMBL/GenBank/DDBJ whole genome shotgun (WGS) entry which is preliminary data.</text>
</comment>
<evidence type="ECO:0000313" key="3">
    <source>
        <dbReference type="Proteomes" id="UP001274830"/>
    </source>
</evidence>
<proteinExistence type="predicted"/>
<reference evidence="2" key="1">
    <citation type="submission" date="2023-07" db="EMBL/GenBank/DDBJ databases">
        <title>Black Yeasts Isolated from many extreme environments.</title>
        <authorList>
            <person name="Coleine C."/>
            <person name="Stajich J.E."/>
            <person name="Selbmann L."/>
        </authorList>
    </citation>
    <scope>NUCLEOTIDE SEQUENCE</scope>
    <source>
        <strain evidence="2">CCFEE 5485</strain>
    </source>
</reference>
<feature type="region of interest" description="Disordered" evidence="1">
    <location>
        <begin position="41"/>
        <end position="96"/>
    </location>
</feature>
<dbReference type="EMBL" id="JAUTXT010000011">
    <property type="protein sequence ID" value="KAK3676115.1"/>
    <property type="molecule type" value="Genomic_DNA"/>
</dbReference>
<evidence type="ECO:0000256" key="1">
    <source>
        <dbReference type="SAM" id="MobiDB-lite"/>
    </source>
</evidence>
<gene>
    <name evidence="2" type="ORF">LTR78_003865</name>
</gene>
<feature type="region of interest" description="Disordered" evidence="1">
    <location>
        <begin position="235"/>
        <end position="288"/>
    </location>
</feature>
<name>A0AAE0WQH1_9PEZI</name>
<protein>
    <submittedName>
        <fullName evidence="2">Uncharacterized protein</fullName>
    </submittedName>
</protein>
<accession>A0AAE0WQH1</accession>
<sequence>MATKGENPEDKADSSTSDWCFEPFVEAPLRWEAESKDPLWNLRRQFPPPGQPLEKSIRPERSGKATRAGSSPLRTEVRPEEISTCDGSSWDDDWGDNYVTLGEELEKAGPEKPDEVRACEAEMAAEYKAWLEESPDEDENRDTSLQACEMTRPFASIEKLPEDISCTLSSTTCTAAPSTFQPAPPCAETSYLISTAHPTPSDNTQPVTPMKFTPPHLRSKTGQSITARFVGQATPIMASPQSAERKVQPPHLRRKARTTSMRRKARDNEDASLLDGVNNLPAWHAIEA</sequence>
<feature type="compositionally biased region" description="Basic residues" evidence="1">
    <location>
        <begin position="251"/>
        <end position="265"/>
    </location>
</feature>
<evidence type="ECO:0000313" key="2">
    <source>
        <dbReference type="EMBL" id="KAK3676115.1"/>
    </source>
</evidence>
<dbReference type="Proteomes" id="UP001274830">
    <property type="component" value="Unassembled WGS sequence"/>
</dbReference>
<organism evidence="2 3">
    <name type="scientific">Recurvomyces mirabilis</name>
    <dbReference type="NCBI Taxonomy" id="574656"/>
    <lineage>
        <taxon>Eukaryota</taxon>
        <taxon>Fungi</taxon>
        <taxon>Dikarya</taxon>
        <taxon>Ascomycota</taxon>
        <taxon>Pezizomycotina</taxon>
        <taxon>Dothideomycetes</taxon>
        <taxon>Dothideomycetidae</taxon>
        <taxon>Mycosphaerellales</taxon>
        <taxon>Teratosphaeriaceae</taxon>
        <taxon>Recurvomyces</taxon>
    </lineage>
</organism>
<dbReference type="AlphaFoldDB" id="A0AAE0WQH1"/>